<dbReference type="RefSeq" id="WP_157914099.1">
    <property type="nucleotide sequence ID" value="NZ_AP014809.1"/>
</dbReference>
<reference evidence="1 2" key="1">
    <citation type="journal article" date="2016" name="Genome Announc.">
        <title>Complete Genome Sequence of Methylobacterium populi P-1M, Isolated from Pink-Pigmented Household Biofilm.</title>
        <authorList>
            <person name="Morohoshi T."/>
            <person name="Ikeda T."/>
        </authorList>
    </citation>
    <scope>NUCLEOTIDE SEQUENCE [LARGE SCALE GENOMIC DNA]</scope>
    <source>
        <strain evidence="1 2">P-1M</strain>
    </source>
</reference>
<name>A0A160PBT8_9HYPH</name>
<proteinExistence type="predicted"/>
<gene>
    <name evidence="1" type="ORF">MPPM_0758</name>
</gene>
<dbReference type="Proteomes" id="UP000218288">
    <property type="component" value="Chromosome"/>
</dbReference>
<sequence length="192" mass="21399">MPRPFHDLALLVASGFETESEVEEAVSAAFNRLSCELLASPKLDPHGRLELKSRLDDMHVIYDDFIKLFAALPVDKESREIYKFRIARFLDSALIIGSICGNNEADLIKAFIANRTRMQEAEAKNSALRTAIIEEVNAAGLRLRKSEAFARRIEEGVWKRAGVESGTEGFGYASILREIKAILKEKEGQTSA</sequence>
<evidence type="ECO:0000313" key="2">
    <source>
        <dbReference type="Proteomes" id="UP000218288"/>
    </source>
</evidence>
<protein>
    <submittedName>
        <fullName evidence="1">Uncharacterized protein</fullName>
    </submittedName>
</protein>
<accession>A0A160PBT8</accession>
<evidence type="ECO:0000313" key="1">
    <source>
        <dbReference type="EMBL" id="BAU89363.1"/>
    </source>
</evidence>
<organism evidence="1 2">
    <name type="scientific">Methylorubrum populi</name>
    <dbReference type="NCBI Taxonomy" id="223967"/>
    <lineage>
        <taxon>Bacteria</taxon>
        <taxon>Pseudomonadati</taxon>
        <taxon>Pseudomonadota</taxon>
        <taxon>Alphaproteobacteria</taxon>
        <taxon>Hyphomicrobiales</taxon>
        <taxon>Methylobacteriaceae</taxon>
        <taxon>Methylorubrum</taxon>
    </lineage>
</organism>
<dbReference type="EMBL" id="AP014809">
    <property type="protein sequence ID" value="BAU89363.1"/>
    <property type="molecule type" value="Genomic_DNA"/>
</dbReference>
<dbReference type="AlphaFoldDB" id="A0A160PBT8"/>